<dbReference type="Proteomes" id="UP000183760">
    <property type="component" value="Unassembled WGS sequence"/>
</dbReference>
<evidence type="ECO:0000313" key="2">
    <source>
        <dbReference type="EMBL" id="GEN12177.1"/>
    </source>
</evidence>
<evidence type="ECO:0008006" key="6">
    <source>
        <dbReference type="Google" id="ProtNLM"/>
    </source>
</evidence>
<gene>
    <name evidence="2" type="ORF">MFU01_72140</name>
    <name evidence="3" type="ORF">SAMN05443572_107336</name>
</gene>
<evidence type="ECO:0000313" key="5">
    <source>
        <dbReference type="Proteomes" id="UP000321514"/>
    </source>
</evidence>
<organism evidence="2 5">
    <name type="scientific">Myxococcus fulvus</name>
    <dbReference type="NCBI Taxonomy" id="33"/>
    <lineage>
        <taxon>Bacteria</taxon>
        <taxon>Pseudomonadati</taxon>
        <taxon>Myxococcota</taxon>
        <taxon>Myxococcia</taxon>
        <taxon>Myxococcales</taxon>
        <taxon>Cystobacterineae</taxon>
        <taxon>Myxococcaceae</taxon>
        <taxon>Myxococcus</taxon>
    </lineage>
</organism>
<keyword evidence="1" id="KW-0732">Signal</keyword>
<sequence length="476" mass="51784">MSRNRRVNSRPAFLALAVLLSLLGACSDSEEACRRGGVGTYSQPAFLVPNIEGRRVDCGFQSNVSDVAMGENGFAWIRRSEYVDRGEDTFFFPPNKLLSRLDPMGTWLEEVPLPDFVTHHVVHPSGEVTVFGWEKEVDPLAIQVRRLGPDGSVIKSRRFTHDIPLEARLDFIAQPGGAVTRVRTPESERFAAIMLARADGEEVVFLAALDGMRVGRLDANLDTLWLSPVAPSVALKDFSTWEQMAAVGAPWVGWGLDVDEQHQVHVATPLMDVQRRAYVESFEREPTGATGRSFLLSSFSSTGAFVSARAVSAPKPQEIVGLVVRAGAFALGASERALVGGRAVSPDLYFASGRLEGPVGDDLVRALDVDRDDVPVSFVACGWERYCFAGDTGFEQGSADLEQRKSKGFLLEVDPLGQQLSLSQIQYGEGVHVLVAREGRLGNPVFAFSLDGTQTTGGPGSRAKSNQTWVGILYQR</sequence>
<evidence type="ECO:0000313" key="3">
    <source>
        <dbReference type="EMBL" id="SEU26867.1"/>
    </source>
</evidence>
<dbReference type="EMBL" id="FOIB01000007">
    <property type="protein sequence ID" value="SEU26867.1"/>
    <property type="molecule type" value="Genomic_DNA"/>
</dbReference>
<keyword evidence="4" id="KW-1185">Reference proteome</keyword>
<reference evidence="2 5" key="2">
    <citation type="submission" date="2019-07" db="EMBL/GenBank/DDBJ databases">
        <title>Whole genome shotgun sequence of Myxococcus fulvus NBRC 100333.</title>
        <authorList>
            <person name="Hosoyama A."/>
            <person name="Uohara A."/>
            <person name="Ohji S."/>
            <person name="Ichikawa N."/>
        </authorList>
    </citation>
    <scope>NUCLEOTIDE SEQUENCE [LARGE SCALE GENOMIC DNA]</scope>
    <source>
        <strain evidence="2 5">NBRC 100333</strain>
    </source>
</reference>
<dbReference type="PROSITE" id="PS51257">
    <property type="entry name" value="PROKAR_LIPOPROTEIN"/>
    <property type="match status" value="1"/>
</dbReference>
<dbReference type="OrthoDB" id="5526152at2"/>
<feature type="chain" id="PRO_5023114544" description="Lipoprotein" evidence="1">
    <location>
        <begin position="28"/>
        <end position="476"/>
    </location>
</feature>
<evidence type="ECO:0000313" key="4">
    <source>
        <dbReference type="Proteomes" id="UP000183760"/>
    </source>
</evidence>
<accession>A0A511TDD7</accession>
<dbReference type="EMBL" id="BJXR01000059">
    <property type="protein sequence ID" value="GEN12177.1"/>
    <property type="molecule type" value="Genomic_DNA"/>
</dbReference>
<name>A0A511TDD7_MYXFU</name>
<reference evidence="3 4" key="1">
    <citation type="submission" date="2016-10" db="EMBL/GenBank/DDBJ databases">
        <authorList>
            <person name="Varghese N."/>
            <person name="Submissions S."/>
        </authorList>
    </citation>
    <scope>NUCLEOTIDE SEQUENCE [LARGE SCALE GENOMIC DNA]</scope>
    <source>
        <strain evidence="3 4">DSM 16525</strain>
    </source>
</reference>
<proteinExistence type="predicted"/>
<comment type="caution">
    <text evidence="2">The sequence shown here is derived from an EMBL/GenBank/DDBJ whole genome shotgun (WGS) entry which is preliminary data.</text>
</comment>
<evidence type="ECO:0000256" key="1">
    <source>
        <dbReference type="SAM" id="SignalP"/>
    </source>
</evidence>
<dbReference type="AlphaFoldDB" id="A0A511TDD7"/>
<feature type="signal peptide" evidence="1">
    <location>
        <begin position="1"/>
        <end position="27"/>
    </location>
</feature>
<dbReference type="RefSeq" id="WP_074957014.1">
    <property type="nucleotide sequence ID" value="NZ_BJXR01000059.1"/>
</dbReference>
<protein>
    <recommendedName>
        <fullName evidence="6">Lipoprotein</fullName>
    </recommendedName>
</protein>
<dbReference type="Proteomes" id="UP000321514">
    <property type="component" value="Unassembled WGS sequence"/>
</dbReference>